<dbReference type="PROSITE" id="PS51257">
    <property type="entry name" value="PROKAR_LIPOPROTEIN"/>
    <property type="match status" value="1"/>
</dbReference>
<keyword evidence="3" id="KW-1185">Reference proteome</keyword>
<comment type="caution">
    <text evidence="2">The sequence shown here is derived from an EMBL/GenBank/DDBJ whole genome shotgun (WGS) entry which is preliminary data.</text>
</comment>
<proteinExistence type="predicted"/>
<sequence>MKNTLLYLVLVVFVSCKSTIPVVPAVPKTQPTAAYTQQIEYLEQENYFTATGNEPSWSLKIAEKGIQFTSLKPVFESFTAPHVTPERAMDANVKRYQIAIAAGTMTIEIFQQECENTMSGAKLPHSVKIEITKGKIDNSTVFKGCGVYITDPRLHDIWVLEKMNGENVNSTKFKGAFPNIEINTMTNRFSGFGGCNSISGGLFFENGLLRFTNTISTMMACEPQNRESEFLTSLQSTTFYSIENLRLTLKNQSGIELIFKKVD</sequence>
<protein>
    <submittedName>
        <fullName evidence="2">META domain-containing protein</fullName>
    </submittedName>
</protein>
<dbReference type="InterPro" id="IPR005184">
    <property type="entry name" value="DUF306_Meta_HslJ"/>
</dbReference>
<evidence type="ECO:0000313" key="2">
    <source>
        <dbReference type="EMBL" id="TRX42842.1"/>
    </source>
</evidence>
<organism evidence="2 3">
    <name type="scientific">Flavobacterium restrictum</name>
    <dbReference type="NCBI Taxonomy" id="2594428"/>
    <lineage>
        <taxon>Bacteria</taxon>
        <taxon>Pseudomonadati</taxon>
        <taxon>Bacteroidota</taxon>
        <taxon>Flavobacteriia</taxon>
        <taxon>Flavobacteriales</taxon>
        <taxon>Flavobacteriaceae</taxon>
        <taxon>Flavobacterium</taxon>
    </lineage>
</organism>
<dbReference type="Proteomes" id="UP000316371">
    <property type="component" value="Unassembled WGS sequence"/>
</dbReference>
<dbReference type="PANTHER" id="PTHR35535:SF1">
    <property type="entry name" value="HEAT SHOCK PROTEIN HSLJ"/>
    <property type="match status" value="1"/>
</dbReference>
<evidence type="ECO:0000313" key="3">
    <source>
        <dbReference type="Proteomes" id="UP000316371"/>
    </source>
</evidence>
<reference evidence="2 3" key="1">
    <citation type="submission" date="2019-07" db="EMBL/GenBank/DDBJ databases">
        <title>Novel species of Flavobacterium.</title>
        <authorList>
            <person name="Liu Q."/>
            <person name="Xin Y.-H."/>
        </authorList>
    </citation>
    <scope>NUCLEOTIDE SEQUENCE [LARGE SCALE GENOMIC DNA]</scope>
    <source>
        <strain evidence="2 3">LB1R34</strain>
    </source>
</reference>
<gene>
    <name evidence="2" type="ORF">FNW21_00490</name>
</gene>
<feature type="domain" description="DUF306" evidence="1">
    <location>
        <begin position="156"/>
        <end position="255"/>
    </location>
</feature>
<dbReference type="Gene3D" id="2.40.128.270">
    <property type="match status" value="1"/>
</dbReference>
<dbReference type="AlphaFoldDB" id="A0A553ECX6"/>
<evidence type="ECO:0000259" key="1">
    <source>
        <dbReference type="Pfam" id="PF03724"/>
    </source>
</evidence>
<dbReference type="InterPro" id="IPR053147">
    <property type="entry name" value="Hsp_HslJ-like"/>
</dbReference>
<dbReference type="InterPro" id="IPR038670">
    <property type="entry name" value="HslJ-like_sf"/>
</dbReference>
<dbReference type="PANTHER" id="PTHR35535">
    <property type="entry name" value="HEAT SHOCK PROTEIN HSLJ"/>
    <property type="match status" value="1"/>
</dbReference>
<dbReference type="EMBL" id="VJZT01000001">
    <property type="protein sequence ID" value="TRX42842.1"/>
    <property type="molecule type" value="Genomic_DNA"/>
</dbReference>
<dbReference type="RefSeq" id="WP_144254765.1">
    <property type="nucleotide sequence ID" value="NZ_VJZT01000001.1"/>
</dbReference>
<dbReference type="Pfam" id="PF03724">
    <property type="entry name" value="META"/>
    <property type="match status" value="1"/>
</dbReference>
<accession>A0A553ECX6</accession>
<dbReference type="OrthoDB" id="5348860at2"/>
<name>A0A553ECX6_9FLAO</name>